<dbReference type="SUPFAM" id="SSF48371">
    <property type="entry name" value="ARM repeat"/>
    <property type="match status" value="1"/>
</dbReference>
<dbReference type="PANTHER" id="PTHR12697">
    <property type="entry name" value="PBS LYASE HEAT-LIKE PROTEIN"/>
    <property type="match status" value="1"/>
</dbReference>
<dbReference type="GO" id="GO:0019135">
    <property type="term" value="F:deoxyhypusine monooxygenase activity"/>
    <property type="evidence" value="ECO:0007669"/>
    <property type="project" value="TreeGrafter"/>
</dbReference>
<name>A0A2A4WWU9_9GAMM</name>
<dbReference type="InterPro" id="IPR011989">
    <property type="entry name" value="ARM-like"/>
</dbReference>
<dbReference type="PANTHER" id="PTHR12697:SF20">
    <property type="entry name" value="HEAT REPEAT-CONTAINING PROTEIN 4"/>
    <property type="match status" value="1"/>
</dbReference>
<evidence type="ECO:0000313" key="2">
    <source>
        <dbReference type="Proteomes" id="UP000218767"/>
    </source>
</evidence>
<protein>
    <recommendedName>
        <fullName evidence="3">HEAT repeat domain-containing protein</fullName>
    </recommendedName>
</protein>
<accession>A0A2A4WWU9</accession>
<dbReference type="InterPro" id="IPR016024">
    <property type="entry name" value="ARM-type_fold"/>
</dbReference>
<proteinExistence type="predicted"/>
<dbReference type="Pfam" id="PF13646">
    <property type="entry name" value="HEAT_2"/>
    <property type="match status" value="1"/>
</dbReference>
<dbReference type="AlphaFoldDB" id="A0A2A4WWU9"/>
<evidence type="ECO:0000313" key="1">
    <source>
        <dbReference type="EMBL" id="PCI74813.1"/>
    </source>
</evidence>
<dbReference type="EMBL" id="NVUL01000092">
    <property type="protein sequence ID" value="PCI74813.1"/>
    <property type="molecule type" value="Genomic_DNA"/>
</dbReference>
<reference evidence="2" key="1">
    <citation type="submission" date="2017-08" db="EMBL/GenBank/DDBJ databases">
        <title>A dynamic microbial community with high functional redundancy inhabits the cold, oxic subseafloor aquifer.</title>
        <authorList>
            <person name="Tully B.J."/>
            <person name="Wheat C.G."/>
            <person name="Glazer B.T."/>
            <person name="Huber J.A."/>
        </authorList>
    </citation>
    <scope>NUCLEOTIDE SEQUENCE [LARGE SCALE GENOMIC DNA]</scope>
</reference>
<dbReference type="InterPro" id="IPR004155">
    <property type="entry name" value="PBS_lyase_HEAT"/>
</dbReference>
<comment type="caution">
    <text evidence="1">The sequence shown here is derived from an EMBL/GenBank/DDBJ whole genome shotgun (WGS) entry which is preliminary data.</text>
</comment>
<evidence type="ECO:0008006" key="3">
    <source>
        <dbReference type="Google" id="ProtNLM"/>
    </source>
</evidence>
<gene>
    <name evidence="1" type="ORF">COB20_14455</name>
</gene>
<dbReference type="SMART" id="SM00567">
    <property type="entry name" value="EZ_HEAT"/>
    <property type="match status" value="2"/>
</dbReference>
<dbReference type="Gene3D" id="1.25.10.10">
    <property type="entry name" value="Leucine-rich Repeat Variant"/>
    <property type="match status" value="1"/>
</dbReference>
<organism evidence="1 2">
    <name type="scientific">SAR86 cluster bacterium</name>
    <dbReference type="NCBI Taxonomy" id="2030880"/>
    <lineage>
        <taxon>Bacteria</taxon>
        <taxon>Pseudomonadati</taxon>
        <taxon>Pseudomonadota</taxon>
        <taxon>Gammaproteobacteria</taxon>
        <taxon>SAR86 cluster</taxon>
    </lineage>
</organism>
<dbReference type="Proteomes" id="UP000218767">
    <property type="component" value="Unassembled WGS sequence"/>
</dbReference>
<sequence length="322" mass="35714">MTIPENTEQLQLRVISYLYGGLDAEELLQFEKELETSSQLQQLLEDEQRLDSAIPIGTQPFVSAERLQGNRWLLHQNLQKQSRSLFSLRQWLESLAERPFTVAFQGAAMAMTFVLGVYVASPAVSPASPTLEGLVASTTEVSFSPLQLVNNEDYEIYQLKVNGYDATTGDIDLSFSLASETRISGNVADQNIHGLMAVALQNDISSASRLDAIDALQPVSAGNEVYQALIHVLINDRNPGVRYQAVRSLVALAHEDEVRDALRSALNDDVNQGVRLEAFQALVAYPEEETLQILRQKMDVDSNEFIRAQSRMIVEQSDSAVI</sequence>